<dbReference type="FunFam" id="3.80.10.10:FF:000213">
    <property type="entry name" value="Tyrosine-sulfated glycopeptide receptor 1"/>
    <property type="match status" value="1"/>
</dbReference>
<evidence type="ECO:0000313" key="15">
    <source>
        <dbReference type="Proteomes" id="UP000823749"/>
    </source>
</evidence>
<dbReference type="Pfam" id="PF13855">
    <property type="entry name" value="LRR_8"/>
    <property type="match status" value="1"/>
</dbReference>
<keyword evidence="10" id="KW-0325">Glycoprotein</keyword>
<evidence type="ECO:0000256" key="12">
    <source>
        <dbReference type="SAM" id="SignalP"/>
    </source>
</evidence>
<keyword evidence="15" id="KW-1185">Reference proteome</keyword>
<dbReference type="InterPro" id="IPR013210">
    <property type="entry name" value="LRR_N_plant-typ"/>
</dbReference>
<evidence type="ECO:0000256" key="10">
    <source>
        <dbReference type="ARBA" id="ARBA00023180"/>
    </source>
</evidence>
<reference evidence="14" key="1">
    <citation type="submission" date="2020-08" db="EMBL/GenBank/DDBJ databases">
        <title>Plant Genome Project.</title>
        <authorList>
            <person name="Zhang R.-G."/>
        </authorList>
    </citation>
    <scope>NUCLEOTIDE SEQUENCE</scope>
    <source>
        <strain evidence="14">WSP0</strain>
        <tissue evidence="14">Leaf</tissue>
    </source>
</reference>
<sequence>MDSCLYLRAYLILCCLNLVILTYSSSYTQPLCLENESKALLQFKHNFVINESASFDPSAYPKLESWKLLDGKSNGCCSWDGVECDHDTGHVIGLDLSSSFLYGSINSNSSLFALVHLRSLNLADNDFNFSEIPSRIGHLSSLISLNLSNSGIFGQIPSEISSLSKLVILDLNMDWYSVSPLKLEKPSLSDLVQNLTNLKVLDLSMVNISSSVPSVMSNMSSLTTLNLVSCSLYGEFPMDIFRLPKLQILNAASNKNLTGSLPEFQSNSRLKALIFQGTGLYGKLPDSIGRLESLHSLVLGQTSLSGTLPFPLGNLTQLTVLNLCECKFSGQIPSSLANLSQLANFRIGYNDFDAGPLPLPSGKLLKLTHLYAPGMNLQGEIPLSLANLTQLSYLFISGNNLVGKIPSWFMNLTQLTFLELAENHFHGTIPRSITELKRLDYLSLHSNSFTGIVELDMFMKLPYLVSLLLEDNDLTVLDKNSTNGTHPKLDILGLGSCKLVEFPGILRFQDKLGMLILNNNKFQGKIPTWVWNSSKETMEIVDLHQNFLTGFDQQPAVVPWSFLKYFDFSSNKFQGSLPIPPPSIVIYDARDNALTGAIPPSLCHKNSLGVLDLSNNNLSGTIPPCLASSNEDLLMLNLSYNSFHGNIPSTFTMKSQLVMIDLGRNQLKGLVPRSLANCTMLACLILQNNQIEDTFPSWLGALPKLEVLGLGSNKFHGNIGNPKNNSTFPKLRIVDLSGNRFSGNLPTDYIRNWNEMKMINKGKLTYMHAISKVHYKTLAGPTTHEAMSWWWTIPYEFSMKVVNKGTKRLYERIQSALVVVDLSSNTFVGDIPESFGSLSGLQSLNISNNKLIGAIPSSLAKLTELESLDLSQNLLSGQIPRELTQLTFLSILNVSHNRLIGPVPRGKQFDTFENSSYDGNLGLCGVPLSKSCKNSMTSPPSPPIFRGHDLEFSRGTYLMVIALGYGSGLVVGLVIGITLTRRYHKWFVKTFGRGKKIQKKQKRKGRRT</sequence>
<dbReference type="GO" id="GO:0051707">
    <property type="term" value="P:response to other organism"/>
    <property type="evidence" value="ECO:0007669"/>
    <property type="project" value="UniProtKB-ARBA"/>
</dbReference>
<dbReference type="InterPro" id="IPR001611">
    <property type="entry name" value="Leu-rich_rpt"/>
</dbReference>
<dbReference type="InterPro" id="IPR003591">
    <property type="entry name" value="Leu-rich_rpt_typical-subtyp"/>
</dbReference>
<dbReference type="SUPFAM" id="SSF52047">
    <property type="entry name" value="RNI-like"/>
    <property type="match status" value="1"/>
</dbReference>
<evidence type="ECO:0000256" key="2">
    <source>
        <dbReference type="ARBA" id="ARBA00009592"/>
    </source>
</evidence>
<accession>A0AAV6L6T1</accession>
<evidence type="ECO:0000256" key="7">
    <source>
        <dbReference type="ARBA" id="ARBA00022737"/>
    </source>
</evidence>
<evidence type="ECO:0000256" key="3">
    <source>
        <dbReference type="ARBA" id="ARBA00022475"/>
    </source>
</evidence>
<organism evidence="14 15">
    <name type="scientific">Rhododendron griersonianum</name>
    <dbReference type="NCBI Taxonomy" id="479676"/>
    <lineage>
        <taxon>Eukaryota</taxon>
        <taxon>Viridiplantae</taxon>
        <taxon>Streptophyta</taxon>
        <taxon>Embryophyta</taxon>
        <taxon>Tracheophyta</taxon>
        <taxon>Spermatophyta</taxon>
        <taxon>Magnoliopsida</taxon>
        <taxon>eudicotyledons</taxon>
        <taxon>Gunneridae</taxon>
        <taxon>Pentapetalae</taxon>
        <taxon>asterids</taxon>
        <taxon>Ericales</taxon>
        <taxon>Ericaceae</taxon>
        <taxon>Ericoideae</taxon>
        <taxon>Rhodoreae</taxon>
        <taxon>Rhododendron</taxon>
    </lineage>
</organism>
<dbReference type="EMBL" id="JACTNZ010000002">
    <property type="protein sequence ID" value="KAG5560477.1"/>
    <property type="molecule type" value="Genomic_DNA"/>
</dbReference>
<keyword evidence="3" id="KW-1003">Cell membrane</keyword>
<dbReference type="PANTHER" id="PTHR48061">
    <property type="entry name" value="LEUCINE-RICH REPEAT RECEPTOR PROTEIN KINASE EMS1-LIKE-RELATED"/>
    <property type="match status" value="1"/>
</dbReference>
<dbReference type="Pfam" id="PF00560">
    <property type="entry name" value="LRR_1"/>
    <property type="match status" value="5"/>
</dbReference>
<evidence type="ECO:0000256" key="8">
    <source>
        <dbReference type="ARBA" id="ARBA00022989"/>
    </source>
</evidence>
<dbReference type="Proteomes" id="UP000823749">
    <property type="component" value="Chromosome 2"/>
</dbReference>
<evidence type="ECO:0000313" key="14">
    <source>
        <dbReference type="EMBL" id="KAG5560477.1"/>
    </source>
</evidence>
<evidence type="ECO:0000256" key="1">
    <source>
        <dbReference type="ARBA" id="ARBA00004251"/>
    </source>
</evidence>
<keyword evidence="6 12" id="KW-0732">Signal</keyword>
<keyword evidence="5 11" id="KW-0812">Transmembrane</keyword>
<dbReference type="GO" id="GO:0006952">
    <property type="term" value="P:defense response"/>
    <property type="evidence" value="ECO:0007669"/>
    <property type="project" value="UniProtKB-ARBA"/>
</dbReference>
<evidence type="ECO:0000256" key="6">
    <source>
        <dbReference type="ARBA" id="ARBA00022729"/>
    </source>
</evidence>
<dbReference type="InterPro" id="IPR032675">
    <property type="entry name" value="LRR_dom_sf"/>
</dbReference>
<keyword evidence="7" id="KW-0677">Repeat</keyword>
<comment type="caution">
    <text evidence="14">The sequence shown here is derived from an EMBL/GenBank/DDBJ whole genome shotgun (WGS) entry which is preliminary data.</text>
</comment>
<feature type="transmembrane region" description="Helical" evidence="11">
    <location>
        <begin position="957"/>
        <end position="979"/>
    </location>
</feature>
<dbReference type="FunFam" id="3.80.10.10:FF:000095">
    <property type="entry name" value="LRR receptor-like serine/threonine-protein kinase GSO1"/>
    <property type="match status" value="1"/>
</dbReference>
<dbReference type="AlphaFoldDB" id="A0AAV6L6T1"/>
<keyword evidence="4" id="KW-0433">Leucine-rich repeat</keyword>
<dbReference type="SMART" id="SM00369">
    <property type="entry name" value="LRR_TYP"/>
    <property type="match status" value="7"/>
</dbReference>
<evidence type="ECO:0000256" key="9">
    <source>
        <dbReference type="ARBA" id="ARBA00023136"/>
    </source>
</evidence>
<evidence type="ECO:0000259" key="13">
    <source>
        <dbReference type="Pfam" id="PF08263"/>
    </source>
</evidence>
<feature type="chain" id="PRO_5044011828" description="Leucine-rich repeat-containing N-terminal plant-type domain-containing protein" evidence="12">
    <location>
        <begin position="25"/>
        <end position="1008"/>
    </location>
</feature>
<proteinExistence type="inferred from homology"/>
<evidence type="ECO:0000256" key="11">
    <source>
        <dbReference type="SAM" id="Phobius"/>
    </source>
</evidence>
<gene>
    <name evidence="14" type="ORF">RHGRI_003706</name>
</gene>
<dbReference type="Pfam" id="PF08263">
    <property type="entry name" value="LRRNT_2"/>
    <property type="match status" value="1"/>
</dbReference>
<protein>
    <recommendedName>
        <fullName evidence="13">Leucine-rich repeat-containing N-terminal plant-type domain-containing protein</fullName>
    </recommendedName>
</protein>
<name>A0AAV6L6T1_9ERIC</name>
<dbReference type="GO" id="GO:0005886">
    <property type="term" value="C:plasma membrane"/>
    <property type="evidence" value="ECO:0007669"/>
    <property type="project" value="UniProtKB-SubCell"/>
</dbReference>
<keyword evidence="9 11" id="KW-0472">Membrane</keyword>
<comment type="similarity">
    <text evidence="2">Belongs to the RLP family.</text>
</comment>
<dbReference type="Gene3D" id="3.80.10.10">
    <property type="entry name" value="Ribonuclease Inhibitor"/>
    <property type="match status" value="4"/>
</dbReference>
<dbReference type="PRINTS" id="PR00019">
    <property type="entry name" value="LEURICHRPT"/>
</dbReference>
<evidence type="ECO:0000256" key="5">
    <source>
        <dbReference type="ARBA" id="ARBA00022692"/>
    </source>
</evidence>
<evidence type="ECO:0000256" key="4">
    <source>
        <dbReference type="ARBA" id="ARBA00022614"/>
    </source>
</evidence>
<comment type="subcellular location">
    <subcellularLocation>
        <location evidence="1">Cell membrane</location>
        <topology evidence="1">Single-pass type I membrane protein</topology>
    </subcellularLocation>
</comment>
<feature type="domain" description="Leucine-rich repeat-containing N-terminal plant-type" evidence="13">
    <location>
        <begin position="34"/>
        <end position="85"/>
    </location>
</feature>
<feature type="signal peptide" evidence="12">
    <location>
        <begin position="1"/>
        <end position="24"/>
    </location>
</feature>
<dbReference type="InterPro" id="IPR046956">
    <property type="entry name" value="RLP23-like"/>
</dbReference>
<keyword evidence="8 11" id="KW-1133">Transmembrane helix</keyword>
<dbReference type="PANTHER" id="PTHR48061:SF12">
    <property type="entry name" value="DISEASE RESISTANCE LIKE PROTEIN"/>
    <property type="match status" value="1"/>
</dbReference>
<dbReference type="SUPFAM" id="SSF52058">
    <property type="entry name" value="L domain-like"/>
    <property type="match status" value="2"/>
</dbReference>